<name>A0A7W8FCQ5_9ACTN</name>
<evidence type="ECO:0000256" key="1">
    <source>
        <dbReference type="SAM" id="MobiDB-lite"/>
    </source>
</evidence>
<keyword evidence="3" id="KW-1185">Reference proteome</keyword>
<gene>
    <name evidence="2" type="ORF">FHS32_006393</name>
</gene>
<evidence type="ECO:0000313" key="3">
    <source>
        <dbReference type="Proteomes" id="UP000568022"/>
    </source>
</evidence>
<proteinExistence type="predicted"/>
<protein>
    <submittedName>
        <fullName evidence="2">Uncharacterized protein</fullName>
    </submittedName>
</protein>
<feature type="region of interest" description="Disordered" evidence="1">
    <location>
        <begin position="1"/>
        <end position="24"/>
    </location>
</feature>
<dbReference type="AlphaFoldDB" id="A0A7W8FCQ5"/>
<reference evidence="2 3" key="1">
    <citation type="submission" date="2020-08" db="EMBL/GenBank/DDBJ databases">
        <title>Genomic Encyclopedia of Type Strains, Phase III (KMG-III): the genomes of soil and plant-associated and newly described type strains.</title>
        <authorList>
            <person name="Whitman W."/>
        </authorList>
    </citation>
    <scope>NUCLEOTIDE SEQUENCE [LARGE SCALE GENOMIC DNA]</scope>
    <source>
        <strain evidence="2 3">CECT 3226</strain>
    </source>
</reference>
<evidence type="ECO:0000313" key="2">
    <source>
        <dbReference type="EMBL" id="MBB5129604.1"/>
    </source>
</evidence>
<accession>A0A7W8FCQ5</accession>
<dbReference type="EMBL" id="JACHJE010000020">
    <property type="protein sequence ID" value="MBB5129604.1"/>
    <property type="molecule type" value="Genomic_DNA"/>
</dbReference>
<organism evidence="2 3">
    <name type="scientific">Streptomyces griseoloalbus</name>
    <dbReference type="NCBI Taxonomy" id="67303"/>
    <lineage>
        <taxon>Bacteria</taxon>
        <taxon>Bacillati</taxon>
        <taxon>Actinomycetota</taxon>
        <taxon>Actinomycetes</taxon>
        <taxon>Kitasatosporales</taxon>
        <taxon>Streptomycetaceae</taxon>
        <taxon>Streptomyces</taxon>
    </lineage>
</organism>
<feature type="compositionally biased region" description="Basic residues" evidence="1">
    <location>
        <begin position="1"/>
        <end position="12"/>
    </location>
</feature>
<sequence>MHGARSRRRRTHRDATGGPDACAPSALQLRLPRTVVAVAAERNYTLVLPFPVELLRSLERAARQSPTATAPRPAS</sequence>
<comment type="caution">
    <text evidence="2">The sequence shown here is derived from an EMBL/GenBank/DDBJ whole genome shotgun (WGS) entry which is preliminary data.</text>
</comment>
<dbReference type="Proteomes" id="UP000568022">
    <property type="component" value="Unassembled WGS sequence"/>
</dbReference>